<dbReference type="Proteomes" id="UP000748531">
    <property type="component" value="Unassembled WGS sequence"/>
</dbReference>
<name>A0A8J4WGN8_9TREM</name>
<reference evidence="1" key="1">
    <citation type="submission" date="2019-05" db="EMBL/GenBank/DDBJ databases">
        <title>Annotation for the trematode Paragonimus heterotremus.</title>
        <authorList>
            <person name="Choi Y.-J."/>
        </authorList>
    </citation>
    <scope>NUCLEOTIDE SEQUENCE</scope>
    <source>
        <strain evidence="1">LC</strain>
    </source>
</reference>
<organism evidence="1 2">
    <name type="scientific">Paragonimus heterotremus</name>
    <dbReference type="NCBI Taxonomy" id="100268"/>
    <lineage>
        <taxon>Eukaryota</taxon>
        <taxon>Metazoa</taxon>
        <taxon>Spiralia</taxon>
        <taxon>Lophotrochozoa</taxon>
        <taxon>Platyhelminthes</taxon>
        <taxon>Trematoda</taxon>
        <taxon>Digenea</taxon>
        <taxon>Plagiorchiida</taxon>
        <taxon>Troglotremata</taxon>
        <taxon>Troglotrematidae</taxon>
        <taxon>Paragonimus</taxon>
    </lineage>
</organism>
<dbReference type="AlphaFoldDB" id="A0A8J4WGN8"/>
<comment type="caution">
    <text evidence="1">The sequence shown here is derived from an EMBL/GenBank/DDBJ whole genome shotgun (WGS) entry which is preliminary data.</text>
</comment>
<evidence type="ECO:0000313" key="1">
    <source>
        <dbReference type="EMBL" id="KAF5400853.1"/>
    </source>
</evidence>
<protein>
    <submittedName>
        <fullName evidence="1">Uncharacterized protein</fullName>
    </submittedName>
</protein>
<dbReference type="EMBL" id="LUCH01002871">
    <property type="protein sequence ID" value="KAF5400853.1"/>
    <property type="molecule type" value="Genomic_DNA"/>
</dbReference>
<evidence type="ECO:0000313" key="2">
    <source>
        <dbReference type="Proteomes" id="UP000748531"/>
    </source>
</evidence>
<accession>A0A8J4WGN8</accession>
<proteinExistence type="predicted"/>
<keyword evidence="2" id="KW-1185">Reference proteome</keyword>
<gene>
    <name evidence="1" type="ORF">PHET_05825</name>
</gene>
<sequence length="67" mass="7669">MEAVLLSSLKKLESLLDDVGLPYPCARFLIQSNSWPPLFLFVFHIPIEVTRRTDGKMFAGQNQSVRF</sequence>